<comment type="caution">
    <text evidence="1">The sequence shown here is derived from an EMBL/GenBank/DDBJ whole genome shotgun (WGS) entry which is preliminary data.</text>
</comment>
<name>A0A226WQC3_CABSO</name>
<dbReference type="Proteomes" id="UP000214720">
    <property type="component" value="Unassembled WGS sequence"/>
</dbReference>
<sequence>MKAQSLRGGREAGGLPASFRCALVRFSMSHGVGDAGDERERC</sequence>
<dbReference type="AlphaFoldDB" id="A0A226WQC3"/>
<evidence type="ECO:0000313" key="2">
    <source>
        <dbReference type="Proteomes" id="UP000214720"/>
    </source>
</evidence>
<reference evidence="2" key="1">
    <citation type="submission" date="2017-01" db="EMBL/GenBank/DDBJ databases">
        <title>Genome Analysis of Deinococcus marmoris KOPRI26562.</title>
        <authorList>
            <person name="Kim J.H."/>
            <person name="Oh H.-M."/>
        </authorList>
    </citation>
    <scope>NUCLEOTIDE SEQUENCE [LARGE SCALE GENOMIC DNA]</scope>
    <source>
        <strain evidence="2">PAMC 26633</strain>
    </source>
</reference>
<proteinExistence type="predicted"/>
<gene>
    <name evidence="1" type="ORF">BSU04_39200</name>
</gene>
<dbReference type="EMBL" id="MTHB01000261">
    <property type="protein sequence ID" value="OXC72967.1"/>
    <property type="molecule type" value="Genomic_DNA"/>
</dbReference>
<accession>A0A226WQC3</accession>
<protein>
    <submittedName>
        <fullName evidence="1">Uncharacterized protein</fullName>
    </submittedName>
</protein>
<evidence type="ECO:0000313" key="1">
    <source>
        <dbReference type="EMBL" id="OXC72967.1"/>
    </source>
</evidence>
<organism evidence="1 2">
    <name type="scientific">Caballeronia sordidicola</name>
    <name type="common">Burkholderia sordidicola</name>
    <dbReference type="NCBI Taxonomy" id="196367"/>
    <lineage>
        <taxon>Bacteria</taxon>
        <taxon>Pseudomonadati</taxon>
        <taxon>Pseudomonadota</taxon>
        <taxon>Betaproteobacteria</taxon>
        <taxon>Burkholderiales</taxon>
        <taxon>Burkholderiaceae</taxon>
        <taxon>Caballeronia</taxon>
    </lineage>
</organism>